<protein>
    <submittedName>
        <fullName evidence="3">Gustatory receptor-like 36a</fullName>
    </submittedName>
</protein>
<dbReference type="GeneID" id="108076848"/>
<accession>A0A6P4IR96</accession>
<keyword evidence="1" id="KW-0812">Transmembrane</keyword>
<name>A0A6P4IR96_DROKI</name>
<gene>
    <name evidence="3" type="primary">LOC108076848</name>
</gene>
<sequence length="191" mass="21879">MALHVLQQRQKIRQILHLYSRIINGHQDIIVLWLPVANVLFSNVVMMMGHWASIINVVLYNHDLDTAGKWNWVHQRHLGGALGPLLKILLIGLCNDRLAQLDRRLSLQLLLIDLRLLGDGDRSHTFAKELTILLRAQPLRNPIMCKHQICDSPFVLEFVFCVLVNALSYVQYGISVGKNIDFQHKLSLLPE</sequence>
<dbReference type="Proteomes" id="UP001652661">
    <property type="component" value="Chromosome 2L"/>
</dbReference>
<evidence type="ECO:0000256" key="1">
    <source>
        <dbReference type="SAM" id="Phobius"/>
    </source>
</evidence>
<reference evidence="3" key="2">
    <citation type="submission" date="2025-08" db="UniProtKB">
        <authorList>
            <consortium name="RefSeq"/>
        </authorList>
    </citation>
    <scope>IDENTIFICATION</scope>
    <source>
        <strain evidence="3">14028-0561.14</strain>
        <tissue evidence="3">Whole fly</tissue>
    </source>
</reference>
<keyword evidence="1" id="KW-1133">Transmembrane helix</keyword>
<evidence type="ECO:0000313" key="2">
    <source>
        <dbReference type="Proteomes" id="UP001652661"/>
    </source>
</evidence>
<dbReference type="AlphaFoldDB" id="A0A6P4IR96"/>
<keyword evidence="1" id="KW-0472">Membrane</keyword>
<dbReference type="RefSeq" id="XP_017025366.1">
    <property type="nucleotide sequence ID" value="XM_017169877.1"/>
</dbReference>
<organism evidence="2 3">
    <name type="scientific">Drosophila kikkawai</name>
    <name type="common">Fruit fly</name>
    <dbReference type="NCBI Taxonomy" id="30033"/>
    <lineage>
        <taxon>Eukaryota</taxon>
        <taxon>Metazoa</taxon>
        <taxon>Ecdysozoa</taxon>
        <taxon>Arthropoda</taxon>
        <taxon>Hexapoda</taxon>
        <taxon>Insecta</taxon>
        <taxon>Pterygota</taxon>
        <taxon>Neoptera</taxon>
        <taxon>Endopterygota</taxon>
        <taxon>Diptera</taxon>
        <taxon>Brachycera</taxon>
        <taxon>Muscomorpha</taxon>
        <taxon>Ephydroidea</taxon>
        <taxon>Drosophilidae</taxon>
        <taxon>Drosophila</taxon>
        <taxon>Sophophora</taxon>
    </lineage>
</organism>
<reference evidence="2" key="1">
    <citation type="submission" date="2025-05" db="UniProtKB">
        <authorList>
            <consortium name="RefSeq"/>
        </authorList>
    </citation>
    <scope>NUCLEOTIDE SEQUENCE [LARGE SCALE GENOMIC DNA]</scope>
    <source>
        <strain evidence="2">14028-0561.14</strain>
    </source>
</reference>
<evidence type="ECO:0000313" key="3">
    <source>
        <dbReference type="RefSeq" id="XP_017025366.1"/>
    </source>
</evidence>
<keyword evidence="2" id="KW-1185">Reference proteome</keyword>
<feature type="transmembrane region" description="Helical" evidence="1">
    <location>
        <begin position="30"/>
        <end position="58"/>
    </location>
</feature>
<proteinExistence type="predicted"/>
<feature type="transmembrane region" description="Helical" evidence="1">
    <location>
        <begin position="78"/>
        <end position="95"/>
    </location>
</feature>